<keyword evidence="2" id="KW-1185">Reference proteome</keyword>
<proteinExistence type="predicted"/>
<sequence length="66" mass="7308">MMRDDLLQRIAALPANADVGIQIGDDHLDITDVIAWGDGDFGALRCHPNDVRDLLAAWGLHDRRSE</sequence>
<protein>
    <submittedName>
        <fullName evidence="1">Uncharacterized protein</fullName>
    </submittedName>
</protein>
<gene>
    <name evidence="1" type="ORF">Adu01nite_09140</name>
</gene>
<evidence type="ECO:0000313" key="2">
    <source>
        <dbReference type="Proteomes" id="UP000637628"/>
    </source>
</evidence>
<dbReference type="Proteomes" id="UP000637628">
    <property type="component" value="Unassembled WGS sequence"/>
</dbReference>
<reference evidence="1 2" key="1">
    <citation type="submission" date="2021-01" db="EMBL/GenBank/DDBJ databases">
        <title>Whole genome shotgun sequence of Actinoplanes durhamensis NBRC 14914.</title>
        <authorList>
            <person name="Komaki H."/>
            <person name="Tamura T."/>
        </authorList>
    </citation>
    <scope>NUCLEOTIDE SEQUENCE [LARGE SCALE GENOMIC DNA]</scope>
    <source>
        <strain evidence="1 2">NBRC 14914</strain>
    </source>
</reference>
<dbReference type="EMBL" id="BOML01000006">
    <property type="protein sequence ID" value="GID99563.1"/>
    <property type="molecule type" value="Genomic_DNA"/>
</dbReference>
<evidence type="ECO:0000313" key="1">
    <source>
        <dbReference type="EMBL" id="GID99563.1"/>
    </source>
</evidence>
<comment type="caution">
    <text evidence="1">The sequence shown here is derived from an EMBL/GenBank/DDBJ whole genome shotgun (WGS) entry which is preliminary data.</text>
</comment>
<organism evidence="1 2">
    <name type="scientific">Paractinoplanes durhamensis</name>
    <dbReference type="NCBI Taxonomy" id="113563"/>
    <lineage>
        <taxon>Bacteria</taxon>
        <taxon>Bacillati</taxon>
        <taxon>Actinomycetota</taxon>
        <taxon>Actinomycetes</taxon>
        <taxon>Micromonosporales</taxon>
        <taxon>Micromonosporaceae</taxon>
        <taxon>Paractinoplanes</taxon>
    </lineage>
</organism>
<dbReference type="RefSeq" id="WP_203725142.1">
    <property type="nucleotide sequence ID" value="NZ_BAAATX010000023.1"/>
</dbReference>
<accession>A0ABQ3YQD0</accession>
<name>A0ABQ3YQD0_9ACTN</name>